<evidence type="ECO:0000256" key="3">
    <source>
        <dbReference type="ARBA" id="ARBA00022448"/>
    </source>
</evidence>
<feature type="domain" description="Type II/III secretion system secretin-like" evidence="9">
    <location>
        <begin position="196"/>
        <end position="354"/>
    </location>
</feature>
<evidence type="ECO:0000256" key="4">
    <source>
        <dbReference type="ARBA" id="ARBA00022729"/>
    </source>
</evidence>
<dbReference type="InterPro" id="IPR005644">
    <property type="entry name" value="NolW-like"/>
</dbReference>
<dbReference type="InterPro" id="IPR004846">
    <property type="entry name" value="T2SS/T3SS_dom"/>
</dbReference>
<keyword evidence="12" id="KW-1185">Reference proteome</keyword>
<dbReference type="AlphaFoldDB" id="A0AAW8CGZ5"/>
<dbReference type="InterPro" id="IPR004845">
    <property type="entry name" value="T2SS_GspD_CS"/>
</dbReference>
<dbReference type="EMBL" id="JASAXT010000016">
    <property type="protein sequence ID" value="MDP8149115.1"/>
    <property type="molecule type" value="Genomic_DNA"/>
</dbReference>
<dbReference type="GO" id="GO:0009279">
    <property type="term" value="C:cell outer membrane"/>
    <property type="evidence" value="ECO:0007669"/>
    <property type="project" value="UniProtKB-SubCell"/>
</dbReference>
<sequence>MKKLVLLMCLFLSCYIYADPFYKEKEIMDNKVTVEEYNIDESETDIVDKEGFVKSIHLNYARAKDIIESLTKGQGTLLDGGYIHFDQQTNTLILKGSHQILNKLTALVKKLDKPIRQVAIEARVVTISSEHLQELGVRWGMFSPTANSHQFGGKLEGNGFSANNLNVNFPVVSNAASAVIQIASLNNRLLDLELTALEQENSVEIIASPSLITTNENKASIKQGTEVAYPQRNAKGDITDVEFRDAVLGLEVTPHFSQNDQILLDLLVTQNAPNTATASSQQWVTIDKQEIKTQVLAQNGKTIVLGGIFQNMLSKEKDAVPLLGSLPILKHLFSHTKDKVAKRELVIFVTPHIINPQ</sequence>
<dbReference type="PANTHER" id="PTHR30604:SF1">
    <property type="entry name" value="DNA UTILIZATION PROTEIN HOFQ"/>
    <property type="match status" value="1"/>
</dbReference>
<name>A0AAW8CGZ5_9PAST</name>
<evidence type="ECO:0000256" key="6">
    <source>
        <dbReference type="ARBA" id="ARBA00023237"/>
    </source>
</evidence>
<evidence type="ECO:0000313" key="11">
    <source>
        <dbReference type="EMBL" id="MDP8149115.1"/>
    </source>
</evidence>
<evidence type="ECO:0000313" key="12">
    <source>
        <dbReference type="Proteomes" id="UP001226020"/>
    </source>
</evidence>
<evidence type="ECO:0000256" key="8">
    <source>
        <dbReference type="SAM" id="SignalP"/>
    </source>
</evidence>
<accession>A0AAW8CGZ5</accession>
<dbReference type="NCBIfam" id="TIGR02515">
    <property type="entry name" value="IV_pilus_PilQ"/>
    <property type="match status" value="1"/>
</dbReference>
<evidence type="ECO:0000256" key="7">
    <source>
        <dbReference type="RuleBase" id="RU004004"/>
    </source>
</evidence>
<keyword evidence="5" id="KW-0472">Membrane</keyword>
<proteinExistence type="inferred from homology"/>
<feature type="domain" description="NolW-like" evidence="10">
    <location>
        <begin position="53"/>
        <end position="117"/>
    </location>
</feature>
<dbReference type="InterPro" id="IPR051808">
    <property type="entry name" value="Type_IV_pilus_biogenesis"/>
</dbReference>
<feature type="chain" id="PRO_5043600090" evidence="8">
    <location>
        <begin position="19"/>
        <end position="357"/>
    </location>
</feature>
<dbReference type="PANTHER" id="PTHR30604">
    <property type="entry name" value="PROTEIN TRANSPORT PROTEIN HOFQ"/>
    <property type="match status" value="1"/>
</dbReference>
<feature type="signal peptide" evidence="8">
    <location>
        <begin position="1"/>
        <end position="18"/>
    </location>
</feature>
<evidence type="ECO:0000259" key="10">
    <source>
        <dbReference type="Pfam" id="PF03958"/>
    </source>
</evidence>
<protein>
    <submittedName>
        <fullName evidence="11">Type IV pilus secretin PilQ</fullName>
    </submittedName>
</protein>
<dbReference type="Proteomes" id="UP001226020">
    <property type="component" value="Unassembled WGS sequence"/>
</dbReference>
<dbReference type="PRINTS" id="PR00811">
    <property type="entry name" value="BCTERIALGSPD"/>
</dbReference>
<dbReference type="InterPro" id="IPR001775">
    <property type="entry name" value="GspD/PilQ"/>
</dbReference>
<dbReference type="Pfam" id="PF00263">
    <property type="entry name" value="Secretin"/>
    <property type="match status" value="1"/>
</dbReference>
<comment type="similarity">
    <text evidence="2">Belongs to the bacterial secretin family. PilQ subfamily.</text>
</comment>
<evidence type="ECO:0000256" key="2">
    <source>
        <dbReference type="ARBA" id="ARBA00006304"/>
    </source>
</evidence>
<dbReference type="InterPro" id="IPR038591">
    <property type="entry name" value="NolW-like_sf"/>
</dbReference>
<evidence type="ECO:0000259" key="9">
    <source>
        <dbReference type="Pfam" id="PF00263"/>
    </source>
</evidence>
<evidence type="ECO:0000256" key="5">
    <source>
        <dbReference type="ARBA" id="ARBA00023136"/>
    </source>
</evidence>
<keyword evidence="4 8" id="KW-0732">Signal</keyword>
<dbReference type="PROSITE" id="PS00875">
    <property type="entry name" value="T2SP_D"/>
    <property type="match status" value="1"/>
</dbReference>
<dbReference type="Gene3D" id="3.30.1370.120">
    <property type="match status" value="1"/>
</dbReference>
<reference evidence="11 12" key="1">
    <citation type="journal article" date="2023" name="Front. Microbiol.">
        <title>Phylogeography and host specificity of Pasteurellaceae pathogenic to sea-farmed fish in the north-east Atlantic.</title>
        <authorList>
            <person name="Gulla S."/>
            <person name="Colquhoun D.J."/>
            <person name="Olsen A.B."/>
            <person name="Spilsberg B."/>
            <person name="Lagesen K."/>
            <person name="Aakesson C.P."/>
            <person name="Strom S."/>
            <person name="Manji F."/>
            <person name="Birkbeck T.H."/>
            <person name="Nilsen H.K."/>
        </authorList>
    </citation>
    <scope>NUCLEOTIDE SEQUENCE [LARGE SCALE GENOMIC DNA]</scope>
    <source>
        <strain evidence="11 12">NVIB3131</strain>
    </source>
</reference>
<dbReference type="InterPro" id="IPR013355">
    <property type="entry name" value="Pilus_4_PilQ"/>
</dbReference>
<dbReference type="Pfam" id="PF03958">
    <property type="entry name" value="Secretin_N"/>
    <property type="match status" value="1"/>
</dbReference>
<dbReference type="RefSeq" id="WP_306352445.1">
    <property type="nucleotide sequence ID" value="NZ_JASAWV010000014.1"/>
</dbReference>
<comment type="subcellular location">
    <subcellularLocation>
        <location evidence="1 7">Cell outer membrane</location>
    </subcellularLocation>
</comment>
<gene>
    <name evidence="11" type="primary">pilQ</name>
    <name evidence="11" type="ORF">QJU57_08515</name>
</gene>
<keyword evidence="6" id="KW-0998">Cell outer membrane</keyword>
<organism evidence="11 12">
    <name type="scientific">Phocoenobacter atlanticus subsp. atlanticus</name>
    <dbReference type="NCBI Taxonomy" id="3061285"/>
    <lineage>
        <taxon>Bacteria</taxon>
        <taxon>Pseudomonadati</taxon>
        <taxon>Pseudomonadota</taxon>
        <taxon>Gammaproteobacteria</taxon>
        <taxon>Pasteurellales</taxon>
        <taxon>Pasteurellaceae</taxon>
        <taxon>Phocoenobacter</taxon>
        <taxon>Phocoenobacter atlanticus</taxon>
    </lineage>
</organism>
<keyword evidence="3 7" id="KW-0813">Transport</keyword>
<comment type="caution">
    <text evidence="11">The sequence shown here is derived from an EMBL/GenBank/DDBJ whole genome shotgun (WGS) entry which is preliminary data.</text>
</comment>
<dbReference type="GO" id="GO:0009306">
    <property type="term" value="P:protein secretion"/>
    <property type="evidence" value="ECO:0007669"/>
    <property type="project" value="InterPro"/>
</dbReference>
<evidence type="ECO:0000256" key="1">
    <source>
        <dbReference type="ARBA" id="ARBA00004442"/>
    </source>
</evidence>